<accession>A0ABQ5APB7</accession>
<reference evidence="1" key="1">
    <citation type="journal article" date="2022" name="Int. J. Mol. Sci.">
        <title>Draft Genome of Tanacetum Coccineum: Genomic Comparison of Closely Related Tanacetum-Family Plants.</title>
        <authorList>
            <person name="Yamashiro T."/>
            <person name="Shiraishi A."/>
            <person name="Nakayama K."/>
            <person name="Satake H."/>
        </authorList>
    </citation>
    <scope>NUCLEOTIDE SEQUENCE</scope>
</reference>
<protein>
    <submittedName>
        <fullName evidence="1">Uncharacterized protein</fullName>
    </submittedName>
</protein>
<proteinExistence type="predicted"/>
<name>A0ABQ5APB7_9ASTR</name>
<evidence type="ECO:0000313" key="2">
    <source>
        <dbReference type="Proteomes" id="UP001151760"/>
    </source>
</evidence>
<keyword evidence="2" id="KW-1185">Reference proteome</keyword>
<organism evidence="1 2">
    <name type="scientific">Tanacetum coccineum</name>
    <dbReference type="NCBI Taxonomy" id="301880"/>
    <lineage>
        <taxon>Eukaryota</taxon>
        <taxon>Viridiplantae</taxon>
        <taxon>Streptophyta</taxon>
        <taxon>Embryophyta</taxon>
        <taxon>Tracheophyta</taxon>
        <taxon>Spermatophyta</taxon>
        <taxon>Magnoliopsida</taxon>
        <taxon>eudicotyledons</taxon>
        <taxon>Gunneridae</taxon>
        <taxon>Pentapetalae</taxon>
        <taxon>asterids</taxon>
        <taxon>campanulids</taxon>
        <taxon>Asterales</taxon>
        <taxon>Asteraceae</taxon>
        <taxon>Asteroideae</taxon>
        <taxon>Anthemideae</taxon>
        <taxon>Anthemidinae</taxon>
        <taxon>Tanacetum</taxon>
    </lineage>
</organism>
<dbReference type="EMBL" id="BQNB010012389">
    <property type="protein sequence ID" value="GJT02988.1"/>
    <property type="molecule type" value="Genomic_DNA"/>
</dbReference>
<gene>
    <name evidence="1" type="ORF">Tco_0824157</name>
</gene>
<sequence length="224" mass="25513">MAALKYRDEHNKWVTWKNPKVVMIITKYLELLEGFRNLRALELCPPAVIQATETLKVRSFLLESYNRDVTSFPSEHCFYNTTYCPSSLQEVSGLVLHMFVDKKYPLSVNLIERMLDHQLEICRGTVGNELTTAVQLIAFLKKQISDFKRPKVPDRVMKVAALVFIDKAVIFPYFSCKDHSPYIIQISDSRMLADSKGIPTGSNNKGPGSIMAYSRVDSKVISDK</sequence>
<evidence type="ECO:0000313" key="1">
    <source>
        <dbReference type="EMBL" id="GJT02988.1"/>
    </source>
</evidence>
<comment type="caution">
    <text evidence="1">The sequence shown here is derived from an EMBL/GenBank/DDBJ whole genome shotgun (WGS) entry which is preliminary data.</text>
</comment>
<reference evidence="1" key="2">
    <citation type="submission" date="2022-01" db="EMBL/GenBank/DDBJ databases">
        <authorList>
            <person name="Yamashiro T."/>
            <person name="Shiraishi A."/>
            <person name="Satake H."/>
            <person name="Nakayama K."/>
        </authorList>
    </citation>
    <scope>NUCLEOTIDE SEQUENCE</scope>
</reference>
<dbReference type="Proteomes" id="UP001151760">
    <property type="component" value="Unassembled WGS sequence"/>
</dbReference>